<dbReference type="Proteomes" id="UP000619265">
    <property type="component" value="Unassembled WGS sequence"/>
</dbReference>
<reference evidence="1" key="1">
    <citation type="submission" date="2015-10" db="EMBL/GenBank/DDBJ databases">
        <authorList>
            <person name="Martinez-Garcia P.J."/>
            <person name="Crepeau M.W."/>
            <person name="Puiu D."/>
            <person name="Gonzalez-Ibeas D."/>
            <person name="Whalen J."/>
            <person name="Stevens K."/>
            <person name="Paul R."/>
            <person name="Butterfield T."/>
            <person name="Britton M."/>
            <person name="Reagan R."/>
            <person name="Chakraborty S."/>
            <person name="Walawage S.L."/>
            <person name="Vasquez-Gross H.A."/>
            <person name="Cardeno C."/>
            <person name="Famula R."/>
            <person name="Pratt K."/>
            <person name="Kuruganti S."/>
            <person name="Aradhya M.K."/>
            <person name="Leslie C.A."/>
            <person name="Dandekar A.M."/>
            <person name="Salzberg S.L."/>
            <person name="Wegrzyn J.L."/>
            <person name="Langley C.H."/>
            <person name="Neale D.B."/>
        </authorList>
    </citation>
    <scope>NUCLEOTIDE SEQUENCE</scope>
    <source>
        <tissue evidence="1">Leaves</tissue>
    </source>
</reference>
<accession>A0A833U2I9</accession>
<dbReference type="AlphaFoldDB" id="A0A833U2I9"/>
<comment type="caution">
    <text evidence="1">The sequence shown here is derived from an EMBL/GenBank/DDBJ whole genome shotgun (WGS) entry which is preliminary data.</text>
</comment>
<proteinExistence type="predicted"/>
<dbReference type="Gramene" id="Jr13_06760_p2">
    <property type="protein sequence ID" value="cds.Jr13_06760_p2"/>
    <property type="gene ID" value="Jr13_06760"/>
</dbReference>
<sequence length="117" mass="12839">MQIVLLACRPIAPAPPFPPTLVARCAYFLIQIELNFPIIEHHGELGATWVEIKPAGLAVVHKTLDVLFACIAVAGGVARRVREELERAFGVERVVDSRGRHCTVHVEVEVAYATFIA</sequence>
<protein>
    <submittedName>
        <fullName evidence="1">Uncharacterized protein</fullName>
    </submittedName>
</protein>
<reference evidence="1" key="2">
    <citation type="submission" date="2020-03" db="EMBL/GenBank/DDBJ databases">
        <title>Walnut 2.0.</title>
        <authorList>
            <person name="Marrano A."/>
            <person name="Britton M."/>
            <person name="Zimin A.V."/>
            <person name="Zaini P.A."/>
            <person name="Workman R."/>
            <person name="Puiu D."/>
            <person name="Bianco L."/>
            <person name="Allen B.J."/>
            <person name="Troggio M."/>
            <person name="Leslie C.A."/>
            <person name="Timp W."/>
            <person name="Dendekar A."/>
            <person name="Salzberg S.L."/>
            <person name="Neale D.B."/>
        </authorList>
    </citation>
    <scope>NUCLEOTIDE SEQUENCE</scope>
    <source>
        <tissue evidence="1">Leaves</tissue>
    </source>
</reference>
<gene>
    <name evidence="1" type="ORF">F2P56_029258</name>
</gene>
<organism evidence="1 2">
    <name type="scientific">Juglans regia</name>
    <name type="common">English walnut</name>
    <dbReference type="NCBI Taxonomy" id="51240"/>
    <lineage>
        <taxon>Eukaryota</taxon>
        <taxon>Viridiplantae</taxon>
        <taxon>Streptophyta</taxon>
        <taxon>Embryophyta</taxon>
        <taxon>Tracheophyta</taxon>
        <taxon>Spermatophyta</taxon>
        <taxon>Magnoliopsida</taxon>
        <taxon>eudicotyledons</taxon>
        <taxon>Gunneridae</taxon>
        <taxon>Pentapetalae</taxon>
        <taxon>rosids</taxon>
        <taxon>fabids</taxon>
        <taxon>Fagales</taxon>
        <taxon>Juglandaceae</taxon>
        <taxon>Juglans</taxon>
    </lineage>
</organism>
<name>A0A833U2I9_JUGRE</name>
<evidence type="ECO:0000313" key="2">
    <source>
        <dbReference type="Proteomes" id="UP000619265"/>
    </source>
</evidence>
<dbReference type="EMBL" id="LIHL02000013">
    <property type="protein sequence ID" value="KAF5448753.1"/>
    <property type="molecule type" value="Genomic_DNA"/>
</dbReference>
<evidence type="ECO:0000313" key="1">
    <source>
        <dbReference type="EMBL" id="KAF5448753.1"/>
    </source>
</evidence>